<dbReference type="Proteomes" id="UP000177925">
    <property type="component" value="Unassembled WGS sequence"/>
</dbReference>
<sequence length="355" mass="38347">MTVNQPVLLGAALAAGAGVLLYLLAPILTPFLIAALFAHIASPAVGALERRGIARAFGVIAVFVVAAFLVTALVLILVPMISRQVADFAGRIPGYLDWLLNTAVPWLQHTLGIDMSWLDREQLKQQAVHHWQELAGAAREVLSYAARSGLGVAAWLLNLVLIPVVTFYLLRDWDRILARARELLPPRWRATTVRLLRETDAVLGSFLRGQLAVMFILACVYSSGLWLVGIELALPIGLVAGLVSFVPYLGLIVGLAAAGLAALVQFQDSSALVWVAAVFGVGQALEGMVLTPYLVGERIGLHPVAVIFAVMAGGQLFGFVGVLLALPLTAVIVVWLRHLHARYRKSALYRRPKRL</sequence>
<comment type="subcellular location">
    <subcellularLocation>
        <location evidence="1">Membrane</location>
        <topology evidence="1">Multi-pass membrane protein</topology>
    </subcellularLocation>
</comment>
<dbReference type="GO" id="GO:0016020">
    <property type="term" value="C:membrane"/>
    <property type="evidence" value="ECO:0007669"/>
    <property type="project" value="UniProtKB-SubCell"/>
</dbReference>
<comment type="similarity">
    <text evidence="2">Belongs to the autoinducer-2 exporter (AI-2E) (TC 2.A.86) family.</text>
</comment>
<evidence type="ECO:0000256" key="1">
    <source>
        <dbReference type="ARBA" id="ARBA00004141"/>
    </source>
</evidence>
<evidence type="ECO:0000313" key="8">
    <source>
        <dbReference type="Proteomes" id="UP000177925"/>
    </source>
</evidence>
<dbReference type="STRING" id="1817758.A2150_06860"/>
<protein>
    <submittedName>
        <fullName evidence="7">AI-2E family transporter</fullName>
    </submittedName>
</protein>
<proteinExistence type="inferred from homology"/>
<feature type="transmembrane region" description="Helical" evidence="6">
    <location>
        <begin position="60"/>
        <end position="81"/>
    </location>
</feature>
<dbReference type="PANTHER" id="PTHR21716:SF64">
    <property type="entry name" value="AI-2 TRANSPORT PROTEIN TQSA"/>
    <property type="match status" value="1"/>
</dbReference>
<accession>A0A1F6TAA6</accession>
<evidence type="ECO:0000256" key="3">
    <source>
        <dbReference type="ARBA" id="ARBA00022692"/>
    </source>
</evidence>
<keyword evidence="3 6" id="KW-0812">Transmembrane</keyword>
<evidence type="ECO:0000256" key="5">
    <source>
        <dbReference type="ARBA" id="ARBA00023136"/>
    </source>
</evidence>
<comment type="caution">
    <text evidence="7">The sequence shown here is derived from an EMBL/GenBank/DDBJ whole genome shotgun (WGS) entry which is preliminary data.</text>
</comment>
<feature type="transmembrane region" description="Helical" evidence="6">
    <location>
        <begin position="211"/>
        <end position="230"/>
    </location>
</feature>
<evidence type="ECO:0000256" key="6">
    <source>
        <dbReference type="SAM" id="Phobius"/>
    </source>
</evidence>
<dbReference type="GO" id="GO:0055085">
    <property type="term" value="P:transmembrane transport"/>
    <property type="evidence" value="ECO:0007669"/>
    <property type="project" value="TreeGrafter"/>
</dbReference>
<feature type="transmembrane region" description="Helical" evidence="6">
    <location>
        <begin position="236"/>
        <end position="264"/>
    </location>
</feature>
<dbReference type="PANTHER" id="PTHR21716">
    <property type="entry name" value="TRANSMEMBRANE PROTEIN"/>
    <property type="match status" value="1"/>
</dbReference>
<keyword evidence="5 6" id="KW-0472">Membrane</keyword>
<keyword evidence="4 6" id="KW-1133">Transmembrane helix</keyword>
<gene>
    <name evidence="7" type="ORF">A2150_06860</name>
</gene>
<evidence type="ECO:0000256" key="2">
    <source>
        <dbReference type="ARBA" id="ARBA00009773"/>
    </source>
</evidence>
<reference evidence="7 8" key="1">
    <citation type="journal article" date="2016" name="Nat. Commun.">
        <title>Thousands of microbial genomes shed light on interconnected biogeochemical processes in an aquifer system.</title>
        <authorList>
            <person name="Anantharaman K."/>
            <person name="Brown C.T."/>
            <person name="Hug L.A."/>
            <person name="Sharon I."/>
            <person name="Castelle C.J."/>
            <person name="Probst A.J."/>
            <person name="Thomas B.C."/>
            <person name="Singh A."/>
            <person name="Wilkins M.J."/>
            <person name="Karaoz U."/>
            <person name="Brodie E.L."/>
            <person name="Williams K.H."/>
            <person name="Hubbard S.S."/>
            <person name="Banfield J.F."/>
        </authorList>
    </citation>
    <scope>NUCLEOTIDE SEQUENCE [LARGE SCALE GENOMIC DNA]</scope>
</reference>
<dbReference type="InterPro" id="IPR002549">
    <property type="entry name" value="AI-2E-like"/>
</dbReference>
<evidence type="ECO:0000256" key="4">
    <source>
        <dbReference type="ARBA" id="ARBA00022989"/>
    </source>
</evidence>
<feature type="transmembrane region" description="Helical" evidence="6">
    <location>
        <begin position="271"/>
        <end position="295"/>
    </location>
</feature>
<organism evidence="7 8">
    <name type="scientific">Candidatus Muproteobacteria bacterium RBG_16_64_11</name>
    <dbReference type="NCBI Taxonomy" id="1817758"/>
    <lineage>
        <taxon>Bacteria</taxon>
        <taxon>Pseudomonadati</taxon>
        <taxon>Pseudomonadota</taxon>
        <taxon>Candidatus Muproteobacteria</taxon>
    </lineage>
</organism>
<dbReference type="Pfam" id="PF01594">
    <property type="entry name" value="AI-2E_transport"/>
    <property type="match status" value="1"/>
</dbReference>
<dbReference type="AlphaFoldDB" id="A0A1F6TAA6"/>
<name>A0A1F6TAA6_9PROT</name>
<dbReference type="EMBL" id="MFSS01000104">
    <property type="protein sequence ID" value="OGI42009.1"/>
    <property type="molecule type" value="Genomic_DNA"/>
</dbReference>
<feature type="transmembrane region" description="Helical" evidence="6">
    <location>
        <begin position="307"/>
        <end position="336"/>
    </location>
</feature>
<feature type="transmembrane region" description="Helical" evidence="6">
    <location>
        <begin position="152"/>
        <end position="170"/>
    </location>
</feature>
<evidence type="ECO:0000313" key="7">
    <source>
        <dbReference type="EMBL" id="OGI42009.1"/>
    </source>
</evidence>